<protein>
    <submittedName>
        <fullName evidence="5">Peptidase M20</fullName>
    </submittedName>
</protein>
<dbReference type="RefSeq" id="WP_069976007.1">
    <property type="nucleotide sequence ID" value="NZ_CP017269.1"/>
</dbReference>
<feature type="binding site" evidence="3">
    <location>
        <position position="104"/>
    </location>
    <ligand>
        <name>Mn(2+)</name>
        <dbReference type="ChEBI" id="CHEBI:29035"/>
        <label>2</label>
    </ligand>
</feature>
<proteinExistence type="inferred from homology"/>
<dbReference type="STRING" id="1424294.Gferi_09945"/>
<sequence length="396" mass="43123">MDQKMLLERVESLYPWLKQVRRDFHQNPELGMEEYRTRDKIAAYLKEMDIEVQTGIANTAVVGLIRGGSPGKTIALRADMDALPMQDEKSVSYKSAVDGKMHACGHDAHMAILLGAAKLLSEIKDQLNGNVKLLFQPAEETVGGAKPMIEQGVLENPAVDGVLGLHVSTEEYTGQIGIRYGQMNASSDGIKIILHGESTHGAYPHSGVDTIVMAGQIITSLQSIVSRNVDPRDSAVVTIGTIQGGTKQNIIANRVEMIGTVRTLDPEVRSKVIDRIEKLVTQVASAMGGRGEVLREEGYTALVNDDRMVDLVRNTGRGLLGEENVLEVKHATLGVEDFAYFAAAVPGAFFRLGCRNEEKEIIYDGHTTLFDIDEEALKTGVAMQVSNVFSFLGEGQ</sequence>
<dbReference type="InterPro" id="IPR017439">
    <property type="entry name" value="Amidohydrolase"/>
</dbReference>
<dbReference type="GO" id="GO:0016787">
    <property type="term" value="F:hydrolase activity"/>
    <property type="evidence" value="ECO:0007669"/>
    <property type="project" value="UniProtKB-KW"/>
</dbReference>
<evidence type="ECO:0000313" key="5">
    <source>
        <dbReference type="EMBL" id="AOT69872.1"/>
    </source>
</evidence>
<dbReference type="PIRSF" id="PIRSF005962">
    <property type="entry name" value="Pept_M20D_amidohydro"/>
    <property type="match status" value="1"/>
</dbReference>
<reference evidence="5 6" key="1">
    <citation type="submission" date="2016-09" db="EMBL/GenBank/DDBJ databases">
        <title>Genomic analysis reveals versatility of anaerobic energy metabolism of Geosporobacter ferrireducens IRF9 of phylum Firmicutes.</title>
        <authorList>
            <person name="Kim S.-J."/>
        </authorList>
    </citation>
    <scope>NUCLEOTIDE SEQUENCE [LARGE SCALE GENOMIC DNA]</scope>
    <source>
        <strain evidence="5 6">IRF9</strain>
    </source>
</reference>
<comment type="cofactor">
    <cofactor evidence="3">
        <name>Mn(2+)</name>
        <dbReference type="ChEBI" id="CHEBI:29035"/>
    </cofactor>
    <text evidence="3">The Mn(2+) ion enhances activity.</text>
</comment>
<dbReference type="GO" id="GO:0046872">
    <property type="term" value="F:metal ion binding"/>
    <property type="evidence" value="ECO:0007669"/>
    <property type="project" value="UniProtKB-KW"/>
</dbReference>
<dbReference type="InterPro" id="IPR002933">
    <property type="entry name" value="Peptidase_M20"/>
</dbReference>
<feature type="domain" description="Peptidase M20 dimerisation" evidence="4">
    <location>
        <begin position="188"/>
        <end position="284"/>
    </location>
</feature>
<dbReference type="Gene3D" id="3.30.70.360">
    <property type="match status" value="1"/>
</dbReference>
<keyword evidence="6" id="KW-1185">Reference proteome</keyword>
<evidence type="ECO:0000256" key="2">
    <source>
        <dbReference type="ARBA" id="ARBA00022801"/>
    </source>
</evidence>
<dbReference type="InterPro" id="IPR011650">
    <property type="entry name" value="Peptidase_M20_dimer"/>
</dbReference>
<dbReference type="Proteomes" id="UP000095743">
    <property type="component" value="Chromosome"/>
</dbReference>
<gene>
    <name evidence="5" type="ORF">Gferi_09945</name>
</gene>
<comment type="similarity">
    <text evidence="1">Belongs to the peptidase M20 family.</text>
</comment>
<dbReference type="OrthoDB" id="9776731at2"/>
<dbReference type="AlphaFoldDB" id="A0A1D8GG42"/>
<dbReference type="EMBL" id="CP017269">
    <property type="protein sequence ID" value="AOT69872.1"/>
    <property type="molecule type" value="Genomic_DNA"/>
</dbReference>
<organism evidence="5 6">
    <name type="scientific">Geosporobacter ferrireducens</name>
    <dbReference type="NCBI Taxonomy" id="1424294"/>
    <lineage>
        <taxon>Bacteria</taxon>
        <taxon>Bacillati</taxon>
        <taxon>Bacillota</taxon>
        <taxon>Clostridia</taxon>
        <taxon>Peptostreptococcales</taxon>
        <taxon>Thermotaleaceae</taxon>
        <taxon>Geosporobacter</taxon>
    </lineage>
</organism>
<dbReference type="Gene3D" id="3.40.630.10">
    <property type="entry name" value="Zn peptidases"/>
    <property type="match status" value="1"/>
</dbReference>
<feature type="binding site" evidence="3">
    <location>
        <position position="166"/>
    </location>
    <ligand>
        <name>Mn(2+)</name>
        <dbReference type="ChEBI" id="CHEBI:29035"/>
        <label>2</label>
    </ligand>
</feature>
<dbReference type="FunFam" id="3.30.70.360:FF:000014">
    <property type="entry name" value="N-acyl-L-amino acid amidohydrolase"/>
    <property type="match status" value="1"/>
</dbReference>
<feature type="binding site" evidence="3">
    <location>
        <position position="366"/>
    </location>
    <ligand>
        <name>Mn(2+)</name>
        <dbReference type="ChEBI" id="CHEBI:29035"/>
        <label>2</label>
    </ligand>
</feature>
<keyword evidence="3" id="KW-0479">Metal-binding</keyword>
<dbReference type="Pfam" id="PF01546">
    <property type="entry name" value="Peptidase_M20"/>
    <property type="match status" value="1"/>
</dbReference>
<dbReference type="PANTHER" id="PTHR11014">
    <property type="entry name" value="PEPTIDASE M20 FAMILY MEMBER"/>
    <property type="match status" value="1"/>
</dbReference>
<dbReference type="SUPFAM" id="SSF55031">
    <property type="entry name" value="Bacterial exopeptidase dimerisation domain"/>
    <property type="match status" value="1"/>
</dbReference>
<dbReference type="NCBIfam" id="TIGR01891">
    <property type="entry name" value="amidohydrolases"/>
    <property type="match status" value="1"/>
</dbReference>
<evidence type="ECO:0000256" key="1">
    <source>
        <dbReference type="ARBA" id="ARBA00006153"/>
    </source>
</evidence>
<evidence type="ECO:0000256" key="3">
    <source>
        <dbReference type="PIRSR" id="PIRSR005962-1"/>
    </source>
</evidence>
<accession>A0A1D8GG42</accession>
<dbReference type="KEGG" id="gfe:Gferi_09945"/>
<dbReference type="Pfam" id="PF07687">
    <property type="entry name" value="M20_dimer"/>
    <property type="match status" value="1"/>
</dbReference>
<keyword evidence="2" id="KW-0378">Hydrolase</keyword>
<dbReference type="SUPFAM" id="SSF53187">
    <property type="entry name" value="Zn-dependent exopeptidases"/>
    <property type="match status" value="1"/>
</dbReference>
<dbReference type="PANTHER" id="PTHR11014:SF63">
    <property type="entry name" value="METALLOPEPTIDASE, PUTATIVE (AFU_ORTHOLOGUE AFUA_6G09600)-RELATED"/>
    <property type="match status" value="1"/>
</dbReference>
<feature type="binding site" evidence="3">
    <location>
        <position position="106"/>
    </location>
    <ligand>
        <name>Mn(2+)</name>
        <dbReference type="ChEBI" id="CHEBI:29035"/>
        <label>2</label>
    </ligand>
</feature>
<feature type="binding site" evidence="3">
    <location>
        <position position="140"/>
    </location>
    <ligand>
        <name>Mn(2+)</name>
        <dbReference type="ChEBI" id="CHEBI:29035"/>
        <label>2</label>
    </ligand>
</feature>
<dbReference type="InterPro" id="IPR036264">
    <property type="entry name" value="Bact_exopeptidase_dim_dom"/>
</dbReference>
<evidence type="ECO:0000259" key="4">
    <source>
        <dbReference type="Pfam" id="PF07687"/>
    </source>
</evidence>
<evidence type="ECO:0000313" key="6">
    <source>
        <dbReference type="Proteomes" id="UP000095743"/>
    </source>
</evidence>
<name>A0A1D8GG42_9FIRM</name>
<keyword evidence="3" id="KW-0464">Manganese</keyword>